<reference evidence="9" key="1">
    <citation type="submission" date="2020-07" db="EMBL/GenBank/DDBJ databases">
        <title>Severe corrosion of carbon steel in oil field produced water can be linked to methanogenic archaea containing a special type of NiFe hydrogenase.</title>
        <authorList>
            <person name="Lahme S."/>
            <person name="Mand J."/>
            <person name="Longwell J."/>
            <person name="Smith R."/>
            <person name="Enning D."/>
        </authorList>
    </citation>
    <scope>NUCLEOTIDE SEQUENCE</scope>
    <source>
        <strain evidence="9">MIC098Bin6</strain>
    </source>
</reference>
<keyword evidence="7 8" id="KW-0464">Manganese</keyword>
<dbReference type="Proteomes" id="UP000706172">
    <property type="component" value="Unassembled WGS sequence"/>
</dbReference>
<protein>
    <recommendedName>
        <fullName evidence="8">Putative manganese efflux pump MntP</fullName>
    </recommendedName>
</protein>
<keyword evidence="1 8" id="KW-0813">Transport</keyword>
<dbReference type="PANTHER" id="PTHR35529:SF1">
    <property type="entry name" value="MANGANESE EFFLUX PUMP MNTP-RELATED"/>
    <property type="match status" value="1"/>
</dbReference>
<dbReference type="HAMAP" id="MF_01521">
    <property type="entry name" value="MntP_pump"/>
    <property type="match status" value="1"/>
</dbReference>
<comment type="caution">
    <text evidence="9">The sequence shown here is derived from an EMBL/GenBank/DDBJ whole genome shotgun (WGS) entry which is preliminary data.</text>
</comment>
<dbReference type="GO" id="GO:0005384">
    <property type="term" value="F:manganese ion transmembrane transporter activity"/>
    <property type="evidence" value="ECO:0007669"/>
    <property type="project" value="UniProtKB-UniRule"/>
</dbReference>
<evidence type="ECO:0000256" key="1">
    <source>
        <dbReference type="ARBA" id="ARBA00022448"/>
    </source>
</evidence>
<dbReference type="AlphaFoldDB" id="A0A931CR94"/>
<evidence type="ECO:0000256" key="7">
    <source>
        <dbReference type="ARBA" id="ARBA00023211"/>
    </source>
</evidence>
<accession>A0A931CR94</accession>
<evidence type="ECO:0000256" key="4">
    <source>
        <dbReference type="ARBA" id="ARBA00022989"/>
    </source>
</evidence>
<keyword evidence="5 8" id="KW-0406">Ion transport</keyword>
<name>A0A931CR94_9BACT</name>
<feature type="transmembrane region" description="Helical" evidence="8">
    <location>
        <begin position="106"/>
        <end position="125"/>
    </location>
</feature>
<feature type="transmembrane region" description="Helical" evidence="8">
    <location>
        <begin position="39"/>
        <end position="57"/>
    </location>
</feature>
<evidence type="ECO:0000256" key="5">
    <source>
        <dbReference type="ARBA" id="ARBA00023065"/>
    </source>
</evidence>
<dbReference type="EMBL" id="JACCQK010000410">
    <property type="protein sequence ID" value="MBG0779697.1"/>
    <property type="molecule type" value="Genomic_DNA"/>
</dbReference>
<feature type="transmembrane region" description="Helical" evidence="8">
    <location>
        <begin position="131"/>
        <end position="152"/>
    </location>
</feature>
<gene>
    <name evidence="8" type="primary">mntP</name>
    <name evidence="9" type="ORF">H0S81_07200</name>
</gene>
<comment type="subcellular location">
    <subcellularLocation>
        <location evidence="8">Cell membrane</location>
        <topology evidence="8">Multi-pass membrane protein</topology>
    </subcellularLocation>
</comment>
<evidence type="ECO:0000313" key="10">
    <source>
        <dbReference type="Proteomes" id="UP000706172"/>
    </source>
</evidence>
<keyword evidence="2 8" id="KW-1003">Cell membrane</keyword>
<dbReference type="GO" id="GO:0005886">
    <property type="term" value="C:plasma membrane"/>
    <property type="evidence" value="ECO:0007669"/>
    <property type="project" value="UniProtKB-SubCell"/>
</dbReference>
<sequence>MGAADIFLIALGLGMDAAAVSLAASAAGYAGNARAVFRLSFHFGLFQFLFPVLGWFLGLGLLVFIQAVSHWVAFLLLMVVGGRMVKSGLDPDAESHAKDPSRGMTMVMLSIAVSIDALAVGLSFAMLGVTIWYPSIVIGVVTSGMSLLAIRIGRHLGAMLGKRMEIVGGLVLIGIGFRILLTRLLA</sequence>
<dbReference type="InterPro" id="IPR003810">
    <property type="entry name" value="Mntp/YtaF"/>
</dbReference>
<keyword evidence="4 8" id="KW-1133">Transmembrane helix</keyword>
<evidence type="ECO:0000256" key="3">
    <source>
        <dbReference type="ARBA" id="ARBA00022692"/>
    </source>
</evidence>
<comment type="function">
    <text evidence="8">Probably functions as a manganese efflux pump.</text>
</comment>
<comment type="similarity">
    <text evidence="8">Belongs to the MntP (TC 9.B.29) family.</text>
</comment>
<organism evidence="9 10">
    <name type="scientific">Desulfotignum balticum</name>
    <dbReference type="NCBI Taxonomy" id="115781"/>
    <lineage>
        <taxon>Bacteria</taxon>
        <taxon>Pseudomonadati</taxon>
        <taxon>Thermodesulfobacteriota</taxon>
        <taxon>Desulfobacteria</taxon>
        <taxon>Desulfobacterales</taxon>
        <taxon>Desulfobacteraceae</taxon>
        <taxon>Desulfotignum</taxon>
    </lineage>
</organism>
<feature type="transmembrane region" description="Helical" evidence="8">
    <location>
        <begin position="6"/>
        <end position="27"/>
    </location>
</feature>
<dbReference type="PANTHER" id="PTHR35529">
    <property type="entry name" value="MANGANESE EFFLUX PUMP MNTP-RELATED"/>
    <property type="match status" value="1"/>
</dbReference>
<dbReference type="Pfam" id="PF02659">
    <property type="entry name" value="Mntp"/>
    <property type="match status" value="1"/>
</dbReference>
<keyword evidence="3 8" id="KW-0812">Transmembrane</keyword>
<feature type="transmembrane region" description="Helical" evidence="8">
    <location>
        <begin position="164"/>
        <end position="181"/>
    </location>
</feature>
<evidence type="ECO:0000256" key="2">
    <source>
        <dbReference type="ARBA" id="ARBA00022475"/>
    </source>
</evidence>
<proteinExistence type="inferred from homology"/>
<evidence type="ECO:0000256" key="6">
    <source>
        <dbReference type="ARBA" id="ARBA00023136"/>
    </source>
</evidence>
<keyword evidence="6 8" id="KW-0472">Membrane</keyword>
<evidence type="ECO:0000256" key="8">
    <source>
        <dbReference type="HAMAP-Rule" id="MF_01521"/>
    </source>
</evidence>
<evidence type="ECO:0000313" key="9">
    <source>
        <dbReference type="EMBL" id="MBG0779697.1"/>
    </source>
</evidence>
<feature type="transmembrane region" description="Helical" evidence="8">
    <location>
        <begin position="63"/>
        <end position="85"/>
    </location>
</feature>
<dbReference type="InterPro" id="IPR022929">
    <property type="entry name" value="Put_MntP"/>
</dbReference>